<evidence type="ECO:0000259" key="2">
    <source>
        <dbReference type="Pfam" id="PF07859"/>
    </source>
</evidence>
<dbReference type="Pfam" id="PF07859">
    <property type="entry name" value="Abhydrolase_3"/>
    <property type="match status" value="1"/>
</dbReference>
<feature type="compositionally biased region" description="Basic residues" evidence="1">
    <location>
        <begin position="38"/>
        <end position="51"/>
    </location>
</feature>
<dbReference type="InterPro" id="IPR050466">
    <property type="entry name" value="Carboxylest/Gibb_receptor"/>
</dbReference>
<evidence type="ECO:0000313" key="3">
    <source>
        <dbReference type="EMBL" id="THU67588.1"/>
    </source>
</evidence>
<dbReference type="EMBL" id="PYDT01000003">
    <property type="protein sequence ID" value="THU67588.1"/>
    <property type="molecule type" value="Genomic_DNA"/>
</dbReference>
<dbReference type="PANTHER" id="PTHR23024">
    <property type="entry name" value="ARYLACETAMIDE DEACETYLASE"/>
    <property type="match status" value="1"/>
</dbReference>
<dbReference type="PANTHER" id="PTHR23024:SF577">
    <property type="entry name" value="CARBOXYLESTERASE 2-RELATED"/>
    <property type="match status" value="1"/>
</dbReference>
<feature type="domain" description="Alpha/beta hydrolase fold-3" evidence="2">
    <location>
        <begin position="75"/>
        <end position="157"/>
    </location>
</feature>
<keyword evidence="4" id="KW-1185">Reference proteome</keyword>
<dbReference type="GO" id="GO:0016787">
    <property type="term" value="F:hydrolase activity"/>
    <property type="evidence" value="ECO:0007669"/>
    <property type="project" value="InterPro"/>
</dbReference>
<dbReference type="AlphaFoldDB" id="A0A4S8JZ11"/>
<comment type="caution">
    <text evidence="3">The sequence shown here is derived from an EMBL/GenBank/DDBJ whole genome shotgun (WGS) entry which is preliminary data.</text>
</comment>
<accession>A0A4S8JZ11</accession>
<evidence type="ECO:0000256" key="1">
    <source>
        <dbReference type="SAM" id="MobiDB-lite"/>
    </source>
</evidence>
<protein>
    <recommendedName>
        <fullName evidence="2">Alpha/beta hydrolase fold-3 domain-containing protein</fullName>
    </recommendedName>
</protein>
<dbReference type="InterPro" id="IPR013094">
    <property type="entry name" value="AB_hydrolase_3"/>
</dbReference>
<gene>
    <name evidence="3" type="ORF">C4D60_Mb05t26260</name>
</gene>
<dbReference type="SUPFAM" id="SSF53474">
    <property type="entry name" value="alpha/beta-Hydrolases"/>
    <property type="match status" value="1"/>
</dbReference>
<organism evidence="3 4">
    <name type="scientific">Musa balbisiana</name>
    <name type="common">Banana</name>
    <dbReference type="NCBI Taxonomy" id="52838"/>
    <lineage>
        <taxon>Eukaryota</taxon>
        <taxon>Viridiplantae</taxon>
        <taxon>Streptophyta</taxon>
        <taxon>Embryophyta</taxon>
        <taxon>Tracheophyta</taxon>
        <taxon>Spermatophyta</taxon>
        <taxon>Magnoliopsida</taxon>
        <taxon>Liliopsida</taxon>
        <taxon>Zingiberales</taxon>
        <taxon>Musaceae</taxon>
        <taxon>Musa</taxon>
    </lineage>
</organism>
<reference evidence="3 4" key="1">
    <citation type="journal article" date="2019" name="Nat. Plants">
        <title>Genome sequencing of Musa balbisiana reveals subgenome evolution and function divergence in polyploid bananas.</title>
        <authorList>
            <person name="Yao X."/>
        </authorList>
    </citation>
    <scope>NUCLEOTIDE SEQUENCE [LARGE SCALE GENOMIC DNA]</scope>
    <source>
        <strain evidence="4">cv. DH-PKW</strain>
        <tissue evidence="3">Leaves</tissue>
    </source>
</reference>
<proteinExistence type="predicted"/>
<evidence type="ECO:0000313" key="4">
    <source>
        <dbReference type="Proteomes" id="UP000317650"/>
    </source>
</evidence>
<dbReference type="Gene3D" id="3.40.50.1820">
    <property type="entry name" value="alpha/beta hydrolase"/>
    <property type="match status" value="1"/>
</dbReference>
<dbReference type="Proteomes" id="UP000317650">
    <property type="component" value="Chromosome 5"/>
</dbReference>
<dbReference type="STRING" id="52838.A0A4S8JZ11"/>
<sequence>MPSVQGRPPRPRHQPERASTSPTSPAAPGEDAPGPRLLPRRRFRRRNRRLPHVPQLPQLPRGCRRRSRRVRELPPPEDSLPATYGDSLAGLRWVASRPQDEDWLARYGDIGRVFLAGDSDGANIVHQVALQAAAGGGLGVAAEIRGLLLVHPFFLEPDRRDPKARGFMCPGTTGLEDPWINPQSEGAPSLAALPCRRVLVALTDDVCLLI</sequence>
<dbReference type="InterPro" id="IPR029058">
    <property type="entry name" value="AB_hydrolase_fold"/>
</dbReference>
<name>A0A4S8JZ11_MUSBA</name>
<feature type="region of interest" description="Disordered" evidence="1">
    <location>
        <begin position="1"/>
        <end position="82"/>
    </location>
</feature>